<evidence type="ECO:0000256" key="3">
    <source>
        <dbReference type="SAM" id="SignalP"/>
    </source>
</evidence>
<evidence type="ECO:0000313" key="6">
    <source>
        <dbReference type="Proteomes" id="UP001557470"/>
    </source>
</evidence>
<feature type="domain" description="DUF4174" evidence="4">
    <location>
        <begin position="66"/>
        <end position="198"/>
    </location>
</feature>
<evidence type="ECO:0000256" key="2">
    <source>
        <dbReference type="SAM" id="MobiDB-lite"/>
    </source>
</evidence>
<dbReference type="AlphaFoldDB" id="A0ABD0WJK4"/>
<accession>A0ABD0WJK4</accession>
<dbReference type="PANTHER" id="PTHR46792">
    <property type="entry name" value="COILED-COIL DOMAIN-CONTAINING PROTEIN 80"/>
    <property type="match status" value="1"/>
</dbReference>
<keyword evidence="6" id="KW-1185">Reference proteome</keyword>
<name>A0ABD0WJK4_UMBPY</name>
<proteinExistence type="predicted"/>
<evidence type="ECO:0000256" key="1">
    <source>
        <dbReference type="ARBA" id="ARBA00022729"/>
    </source>
</evidence>
<evidence type="ECO:0000259" key="4">
    <source>
        <dbReference type="Pfam" id="PF13778"/>
    </source>
</evidence>
<evidence type="ECO:0000313" key="5">
    <source>
        <dbReference type="EMBL" id="KAL0965711.1"/>
    </source>
</evidence>
<feature type="domain" description="DUF4174" evidence="4">
    <location>
        <begin position="368"/>
        <end position="501"/>
    </location>
</feature>
<keyword evidence="1 3" id="KW-0732">Signal</keyword>
<comment type="caution">
    <text evidence="5">The sequence shown here is derived from an EMBL/GenBank/DDBJ whole genome shotgun (WGS) entry which is preliminary data.</text>
</comment>
<feature type="compositionally biased region" description="Basic and acidic residues" evidence="2">
    <location>
        <begin position="291"/>
        <end position="307"/>
    </location>
</feature>
<feature type="region of interest" description="Disordered" evidence="2">
    <location>
        <begin position="666"/>
        <end position="689"/>
    </location>
</feature>
<dbReference type="InterPro" id="IPR025232">
    <property type="entry name" value="DUF4174"/>
</dbReference>
<dbReference type="EMBL" id="JAGEUA010000009">
    <property type="protein sequence ID" value="KAL0965711.1"/>
    <property type="molecule type" value="Genomic_DNA"/>
</dbReference>
<dbReference type="Proteomes" id="UP001557470">
    <property type="component" value="Unassembled WGS sequence"/>
</dbReference>
<protein>
    <recommendedName>
        <fullName evidence="4">DUF4174 domain-containing protein</fullName>
    </recommendedName>
</protein>
<dbReference type="PANTHER" id="PTHR46792:SF1">
    <property type="entry name" value="COILED-COIL DOMAIN-CONTAINING 80-LIKE 2"/>
    <property type="match status" value="1"/>
</dbReference>
<sequence>MSTLLCALIFLISSGASAAWSGRGRYPARPLYEEPPGVLVPEDGRTGGREADTDSTTTSFDPEHEFLADFAGKKRLWVITAPSYSDNYLRMMEKQIQDMETEGLNCRLAERDTFIVTIIQNAMMEGRIQKTTVQGEATVESIDPDMVTKLLHYLELGELGFSMLVMKKNLRVSERFPYPVRVDAILEVIDQFPMRKLEKLTRKGSSMKCKITKKRMVKKRIPVKKKLFSPHVQGNVSTVIQRKPMDKKAALKSKIQDILSGHSRFVIRKTPVDSKGKQEIVTAKANVRTVGRDKPNKNVNVVREKKTVASSIDNKPDNVGVAGKSSEKNEQKRKGKGKKDGKKKNKGRGRKSHREFNKNDKNALADFVEQLKGNRRLMVIATDSDSTPQYVRQREENEINFCDLTLRKVTMATILRSGPGTILTLRHYQHDSESPFTLLPEQFTDPNLISQLIKEYGLVSTKQFSMTMTDYDLKPTKVFDEPPTSFALMEYVDNFPSRQSEMEMERKTPVVCSKSQQQGGALLRFMSKRRLLIISAPSKDDYSFQQQLQGLRGQACPMGIRHFALLKLIGTGADASGSVELFPINGKSQAENEPLSRDMVNSLRDQLKIKQEYFNMVVVGKDGDVKAWFPSPMWSLANIYDLVDSMELRQQEEKMQKTLGIHCPEDAGSSYQGYDEEAGESYLYHRSEQ</sequence>
<feature type="region of interest" description="Disordered" evidence="2">
    <location>
        <begin position="31"/>
        <end position="59"/>
    </location>
</feature>
<feature type="domain" description="DUF4174" evidence="4">
    <location>
        <begin position="522"/>
        <end position="652"/>
    </location>
</feature>
<feature type="chain" id="PRO_5044777128" description="DUF4174 domain-containing protein" evidence="3">
    <location>
        <begin position="19"/>
        <end position="689"/>
    </location>
</feature>
<feature type="compositionally biased region" description="Basic residues" evidence="2">
    <location>
        <begin position="333"/>
        <end position="353"/>
    </location>
</feature>
<gene>
    <name evidence="5" type="ORF">UPYG_G00284760</name>
</gene>
<feature type="region of interest" description="Disordered" evidence="2">
    <location>
        <begin position="291"/>
        <end position="360"/>
    </location>
</feature>
<feature type="signal peptide" evidence="3">
    <location>
        <begin position="1"/>
        <end position="18"/>
    </location>
</feature>
<reference evidence="5 6" key="1">
    <citation type="submission" date="2024-06" db="EMBL/GenBank/DDBJ databases">
        <authorList>
            <person name="Pan Q."/>
            <person name="Wen M."/>
            <person name="Jouanno E."/>
            <person name="Zahm M."/>
            <person name="Klopp C."/>
            <person name="Cabau C."/>
            <person name="Louis A."/>
            <person name="Berthelot C."/>
            <person name="Parey E."/>
            <person name="Roest Crollius H."/>
            <person name="Montfort J."/>
            <person name="Robinson-Rechavi M."/>
            <person name="Bouchez O."/>
            <person name="Lampietro C."/>
            <person name="Lopez Roques C."/>
            <person name="Donnadieu C."/>
            <person name="Postlethwait J."/>
            <person name="Bobe J."/>
            <person name="Verreycken H."/>
            <person name="Guiguen Y."/>
        </authorList>
    </citation>
    <scope>NUCLEOTIDE SEQUENCE [LARGE SCALE GENOMIC DNA]</scope>
    <source>
        <strain evidence="5">Up_M1</strain>
        <tissue evidence="5">Testis</tissue>
    </source>
</reference>
<dbReference type="Pfam" id="PF13778">
    <property type="entry name" value="DUF4174"/>
    <property type="match status" value="3"/>
</dbReference>
<organism evidence="5 6">
    <name type="scientific">Umbra pygmaea</name>
    <name type="common">Eastern mudminnow</name>
    <dbReference type="NCBI Taxonomy" id="75934"/>
    <lineage>
        <taxon>Eukaryota</taxon>
        <taxon>Metazoa</taxon>
        <taxon>Chordata</taxon>
        <taxon>Craniata</taxon>
        <taxon>Vertebrata</taxon>
        <taxon>Euteleostomi</taxon>
        <taxon>Actinopterygii</taxon>
        <taxon>Neopterygii</taxon>
        <taxon>Teleostei</taxon>
        <taxon>Protacanthopterygii</taxon>
        <taxon>Esociformes</taxon>
        <taxon>Umbridae</taxon>
        <taxon>Umbra</taxon>
    </lineage>
</organism>
<feature type="compositionally biased region" description="Basic and acidic residues" evidence="2">
    <location>
        <begin position="42"/>
        <end position="52"/>
    </location>
</feature>